<name>A0A0S7Y9Q6_UNCT6</name>
<evidence type="ECO:0008006" key="4">
    <source>
        <dbReference type="Google" id="ProtNLM"/>
    </source>
</evidence>
<keyword evidence="1" id="KW-0732">Signal</keyword>
<dbReference type="Proteomes" id="UP000051012">
    <property type="component" value="Unassembled WGS sequence"/>
</dbReference>
<feature type="signal peptide" evidence="1">
    <location>
        <begin position="1"/>
        <end position="17"/>
    </location>
</feature>
<evidence type="ECO:0000256" key="1">
    <source>
        <dbReference type="SAM" id="SignalP"/>
    </source>
</evidence>
<dbReference type="AlphaFoldDB" id="A0A0S7Y9Q6"/>
<accession>A0A0S7Y9Q6</accession>
<dbReference type="CDD" id="cd15482">
    <property type="entry name" value="Sialidase_non-viral"/>
    <property type="match status" value="2"/>
</dbReference>
<comment type="caution">
    <text evidence="2">The sequence shown here is derived from an EMBL/GenBank/DDBJ whole genome shotgun (WGS) entry which is preliminary data.</text>
</comment>
<gene>
    <name evidence="2" type="ORF">AMJ52_09260</name>
</gene>
<protein>
    <recommendedName>
        <fullName evidence="4">Sialidase domain-containing protein</fullName>
    </recommendedName>
</protein>
<dbReference type="InterPro" id="IPR036278">
    <property type="entry name" value="Sialidase_sf"/>
</dbReference>
<dbReference type="SUPFAM" id="SSF50939">
    <property type="entry name" value="Sialidases"/>
    <property type="match status" value="1"/>
</dbReference>
<dbReference type="Gene3D" id="2.120.10.10">
    <property type="match status" value="1"/>
</dbReference>
<organism evidence="2 3">
    <name type="scientific">candidate division TA06 bacterium DG_78</name>
    <dbReference type="NCBI Taxonomy" id="1703772"/>
    <lineage>
        <taxon>Bacteria</taxon>
        <taxon>Bacteria division TA06</taxon>
    </lineage>
</organism>
<evidence type="ECO:0000313" key="2">
    <source>
        <dbReference type="EMBL" id="KPJ70953.1"/>
    </source>
</evidence>
<proteinExistence type="predicted"/>
<reference evidence="2 3" key="1">
    <citation type="journal article" date="2015" name="Microbiome">
        <title>Genomic resolution of linkages in carbon, nitrogen, and sulfur cycling among widespread estuary sediment bacteria.</title>
        <authorList>
            <person name="Baker B.J."/>
            <person name="Lazar C.S."/>
            <person name="Teske A.P."/>
            <person name="Dick G.J."/>
        </authorList>
    </citation>
    <scope>NUCLEOTIDE SEQUENCE [LARGE SCALE GENOMIC DNA]</scope>
    <source>
        <strain evidence="2">DG_78</strain>
    </source>
</reference>
<evidence type="ECO:0000313" key="3">
    <source>
        <dbReference type="Proteomes" id="UP000051012"/>
    </source>
</evidence>
<feature type="chain" id="PRO_5006640496" description="Sialidase domain-containing protein" evidence="1">
    <location>
        <begin position="18"/>
        <end position="495"/>
    </location>
</feature>
<dbReference type="EMBL" id="LJNI01000149">
    <property type="protein sequence ID" value="KPJ70953.1"/>
    <property type="molecule type" value="Genomic_DNA"/>
</dbReference>
<sequence length="495" mass="55632">MKNIVLCFIICVVVAYADTPWSPNVRVSTDEPWDTLNQGESCFAVFGDTIVSICNTAERGSVPVAPYAYSFDGGQTFTQIPFTDYSTGIGWHTDPIIGFDDSGYVHMLIQYSAVFMNHYLSKDGGLSWVDTTRINSINGADKPWWVINDNEIYVVWQRTDPAWDIWLAKSTDYGASFSDSMIWTRAGITAICMDEQEHLHLALVQGFASGHLFYRKSTDYGETWTDEEHLSSTFYIEDYGDRAPINSITARGDVVFVTWVDNSFNGSWDIKAVRSTDGGTSWGTPFVVNESTDGGQCKGWAHFDVYGGLHVIYYHTPDWPVDSATSLFSLRYQYSADSGATFYPSIRISDTASISHDRFLGEYHVIQSDSQYLYAIWTDGRNGDDNDLYFSKALLTDVATMEYTSPTYNDSLALFHVPTIWNGKVVLEITQQPYPVDIKIYDVLGRVVRHLFTGTVLSPMQMTLESKDFPVGILFLHGETEHGSEVTKVVNCRGR</sequence>